<dbReference type="InterPro" id="IPR007789">
    <property type="entry name" value="DUF688"/>
</dbReference>
<dbReference type="PANTHER" id="PTHR33671:SF2">
    <property type="entry name" value="N-METHYLTRANSFERASE, PUTATIVE (DUF688)-RELATED"/>
    <property type="match status" value="1"/>
</dbReference>
<evidence type="ECO:0000313" key="3">
    <source>
        <dbReference type="Proteomes" id="UP000250235"/>
    </source>
</evidence>
<reference evidence="2 3" key="1">
    <citation type="journal article" date="2015" name="Proc. Natl. Acad. Sci. U.S.A.">
        <title>The resurrection genome of Boea hygrometrica: A blueprint for survival of dehydration.</title>
        <authorList>
            <person name="Xiao L."/>
            <person name="Yang G."/>
            <person name="Zhang L."/>
            <person name="Yang X."/>
            <person name="Zhao S."/>
            <person name="Ji Z."/>
            <person name="Zhou Q."/>
            <person name="Hu M."/>
            <person name="Wang Y."/>
            <person name="Chen M."/>
            <person name="Xu Y."/>
            <person name="Jin H."/>
            <person name="Xiao X."/>
            <person name="Hu G."/>
            <person name="Bao F."/>
            <person name="Hu Y."/>
            <person name="Wan P."/>
            <person name="Li L."/>
            <person name="Deng X."/>
            <person name="Kuang T."/>
            <person name="Xiang C."/>
            <person name="Zhu J.K."/>
            <person name="Oliver M.J."/>
            <person name="He Y."/>
        </authorList>
    </citation>
    <scope>NUCLEOTIDE SEQUENCE [LARGE SCALE GENOMIC DNA]</scope>
    <source>
        <strain evidence="3">cv. XS01</strain>
    </source>
</reference>
<keyword evidence="3" id="KW-1185">Reference proteome</keyword>
<organism evidence="2 3">
    <name type="scientific">Dorcoceras hygrometricum</name>
    <dbReference type="NCBI Taxonomy" id="472368"/>
    <lineage>
        <taxon>Eukaryota</taxon>
        <taxon>Viridiplantae</taxon>
        <taxon>Streptophyta</taxon>
        <taxon>Embryophyta</taxon>
        <taxon>Tracheophyta</taxon>
        <taxon>Spermatophyta</taxon>
        <taxon>Magnoliopsida</taxon>
        <taxon>eudicotyledons</taxon>
        <taxon>Gunneridae</taxon>
        <taxon>Pentapetalae</taxon>
        <taxon>asterids</taxon>
        <taxon>lamiids</taxon>
        <taxon>Lamiales</taxon>
        <taxon>Gesneriaceae</taxon>
        <taxon>Didymocarpoideae</taxon>
        <taxon>Trichosporeae</taxon>
        <taxon>Loxocarpinae</taxon>
        <taxon>Dorcoceras</taxon>
    </lineage>
</organism>
<dbReference type="PANTHER" id="PTHR33671">
    <property type="entry name" value="N-METHYLTRANSFERASE, PUTATIVE (DUF688)-RELATED"/>
    <property type="match status" value="1"/>
</dbReference>
<feature type="region of interest" description="Disordered" evidence="1">
    <location>
        <begin position="22"/>
        <end position="151"/>
    </location>
</feature>
<proteinExistence type="predicted"/>
<evidence type="ECO:0000313" key="2">
    <source>
        <dbReference type="EMBL" id="KZV27268.1"/>
    </source>
</evidence>
<feature type="compositionally biased region" description="Low complexity" evidence="1">
    <location>
        <begin position="319"/>
        <end position="329"/>
    </location>
</feature>
<accession>A0A2Z7B103</accession>
<gene>
    <name evidence="2" type="ORF">F511_04721</name>
</gene>
<dbReference type="Proteomes" id="UP000250235">
    <property type="component" value="Unassembled WGS sequence"/>
</dbReference>
<name>A0A2Z7B103_9LAMI</name>
<dbReference type="AlphaFoldDB" id="A0A2Z7B103"/>
<feature type="compositionally biased region" description="Acidic residues" evidence="1">
    <location>
        <begin position="261"/>
        <end position="271"/>
    </location>
</feature>
<dbReference type="EMBL" id="KV010646">
    <property type="protein sequence ID" value="KZV27268.1"/>
    <property type="molecule type" value="Genomic_DNA"/>
</dbReference>
<feature type="region of interest" description="Disordered" evidence="1">
    <location>
        <begin position="247"/>
        <end position="277"/>
    </location>
</feature>
<protein>
    <submittedName>
        <fullName evidence="2">Uncharacterized protein</fullName>
    </submittedName>
</protein>
<sequence length="602" mass="68197">MEEKQLNFNQPFLSVRRCSPIVTSEKEGRRKSNHSFSGIPRIPSHVPELKSGPVSNPGTVPFLWEQTPGRPKEERTQQLQNFVRPPAAPNLPPGRDPKASQRDSRKHFLSGSNEIPQHFQNGVLVDENGKHFESGQEKAAEERSESGDSDEAFTDALDTLSRTESFSLNCSMSGMSGFDNLDVKLKPSGSFSTDPQTREFMMGRFLPAAKAMTSEAPHYAPKKHVGQEQPQQLKKFLMQTQPSLRYGPSFTKRYSHHHGDDQEEQSDDESNYDQRPNLPSVCGLLPRFCFKNSLGRLNPLPTMSMRSRVPESPAYKMQTSSSSSGTYSETEAELNSDVSEPRPTDKIQIVELNETKSRLRYDRCQLHRRKGSAYFDAPLSLLEEKEAPRIAQETKKTGTKEIGFRKNGSKTFREFLADDESPDETDIESPVVEKTVYVDTVQKVEPLKKIPSPDMKETLDSCIQDFNKLDPRNGEEKNPPGAHEFGDCIDEYSVNEKDLDLYKTNTEDVQMVKKQATVVLENILRKNATFEDSHQCDHEFPPLPKSPSDSWLWRTLPTAPKKNISRLSHLVEDTKTRNLSLNATEGDFTMIKHQQSRCSEVR</sequence>
<feature type="compositionally biased region" description="Polar residues" evidence="1">
    <location>
        <begin position="110"/>
        <end position="120"/>
    </location>
</feature>
<dbReference type="Pfam" id="PF05097">
    <property type="entry name" value="DUF688"/>
    <property type="match status" value="1"/>
</dbReference>
<feature type="region of interest" description="Disordered" evidence="1">
    <location>
        <begin position="299"/>
        <end position="345"/>
    </location>
</feature>
<feature type="compositionally biased region" description="Basic and acidic residues" evidence="1">
    <location>
        <begin position="127"/>
        <end position="146"/>
    </location>
</feature>
<evidence type="ECO:0000256" key="1">
    <source>
        <dbReference type="SAM" id="MobiDB-lite"/>
    </source>
</evidence>
<dbReference type="OrthoDB" id="677721at2759"/>